<dbReference type="PANTHER" id="PTHR30032:SF4">
    <property type="entry name" value="AMIDASE ENHANCER"/>
    <property type="match status" value="1"/>
</dbReference>
<dbReference type="EMBL" id="JBHHMI010000012">
    <property type="protein sequence ID" value="MFB5268013.1"/>
    <property type="molecule type" value="Genomic_DNA"/>
</dbReference>
<feature type="domain" description="Sporulation stage II protein D amidase enhancer LytB N-terminal" evidence="2">
    <location>
        <begin position="307"/>
        <end position="393"/>
    </location>
</feature>
<feature type="signal peptide" evidence="1">
    <location>
        <begin position="1"/>
        <end position="28"/>
    </location>
</feature>
<evidence type="ECO:0000259" key="2">
    <source>
        <dbReference type="Pfam" id="PF08486"/>
    </source>
</evidence>
<dbReference type="InterPro" id="IPR051922">
    <property type="entry name" value="Bact_Sporulation_Assoc"/>
</dbReference>
<reference evidence="3 4" key="1">
    <citation type="submission" date="2024-09" db="EMBL/GenBank/DDBJ databases">
        <title>Paenibacillus zeirhizospherea sp. nov., isolated from surface of the maize (Zea mays) roots in a horticulture field, Hungary.</title>
        <authorList>
            <person name="Marton D."/>
            <person name="Farkas M."/>
            <person name="Bedics A."/>
            <person name="Toth E."/>
            <person name="Tancsics A."/>
            <person name="Boka K."/>
            <person name="Maroti G."/>
            <person name="Kriszt B."/>
            <person name="Cserhati M."/>
        </authorList>
    </citation>
    <scope>NUCLEOTIDE SEQUENCE [LARGE SCALE GENOMIC DNA]</scope>
    <source>
        <strain evidence="3 4">KCTC 33519</strain>
    </source>
</reference>
<evidence type="ECO:0000313" key="4">
    <source>
        <dbReference type="Proteomes" id="UP001580346"/>
    </source>
</evidence>
<gene>
    <name evidence="3" type="ORF">ACE41H_14700</name>
</gene>
<dbReference type="InterPro" id="IPR013486">
    <property type="entry name" value="SpoIID/LytB"/>
</dbReference>
<dbReference type="NCBIfam" id="TIGR02669">
    <property type="entry name" value="SpoIID_LytB"/>
    <property type="match status" value="1"/>
</dbReference>
<dbReference type="InterPro" id="IPR013693">
    <property type="entry name" value="SpoIID/LytB_N"/>
</dbReference>
<sequence>MKKGYKWMRYIMLGAALFISTGSLYNPAYGDDAQDSIRVVMFADLGSTYKSTVPAVTLKSDGDWSVGEGPDADHRTWASLPSGQSVRFSVDGFRVKVMETGDYQAASAAAKILQGTSDKPILFTDSKNGRTVYQLYTGMYASAEAARTAATRVAASAASQLGGQTPAAVGNLHLTAGTFAGEQEAGRVRNDIQSAGFDAYTVLLSSGEYAVWVGEAVSSSQLAGIREAVTGALPEITLSEAYLSEPALIIRQDAGTAGGSPQNLRHYMLSGPDNGNVMIHGDGAGIQVIERSQRTYRGDFEISKLSGQLALVNELPVDQYLYSVVGAEVYASWPVEALKAQAVAARSYALFQSNKFKIADVVDTTLSQAYNGLASENGKVSDAVDATSGEVLMSGGEVIEAVFSANAGGTTADPSEVWNGGGTVFASVDSPGDASAQEGTKMWYYVLLDNGKTGYVREDNVRESKVMTGAGLAEMTVTSDGTNVRPIPQIQSDVAVVAQMNPGDEAVVLAKVPESGSYTWVRGPFTSDQLLKSMQGKITGTLPETILHMDVTDRGPSGRVVEVEANGQPLSVKYPDMYRSVMGSLPSTKFDISGTGSYTVLGADGETSHISGAAGAELISGSGEGTWSGSGMVVMNGSHEARVIDKEQRFIFTGQGNGHGLGLSQWGAKGMADEGYDYKEILQHYYQNVSIVKE</sequence>
<feature type="chain" id="PRO_5045218386" evidence="1">
    <location>
        <begin position="29"/>
        <end position="694"/>
    </location>
</feature>
<dbReference type="RefSeq" id="WP_375356219.1">
    <property type="nucleotide sequence ID" value="NZ_JBHHMI010000012.1"/>
</dbReference>
<evidence type="ECO:0000256" key="1">
    <source>
        <dbReference type="SAM" id="SignalP"/>
    </source>
</evidence>
<dbReference type="Proteomes" id="UP001580346">
    <property type="component" value="Unassembled WGS sequence"/>
</dbReference>
<dbReference type="PANTHER" id="PTHR30032">
    <property type="entry name" value="N-ACETYLMURAMOYL-L-ALANINE AMIDASE-RELATED"/>
    <property type="match status" value="1"/>
</dbReference>
<keyword evidence="1" id="KW-0732">Signal</keyword>
<organism evidence="3 4">
    <name type="scientific">Paenibacillus enshidis</name>
    <dbReference type="NCBI Taxonomy" id="1458439"/>
    <lineage>
        <taxon>Bacteria</taxon>
        <taxon>Bacillati</taxon>
        <taxon>Bacillota</taxon>
        <taxon>Bacilli</taxon>
        <taxon>Bacillales</taxon>
        <taxon>Paenibacillaceae</taxon>
        <taxon>Paenibacillus</taxon>
    </lineage>
</organism>
<name>A0ABV5AUY7_9BACL</name>
<proteinExistence type="predicted"/>
<keyword evidence="4" id="KW-1185">Reference proteome</keyword>
<evidence type="ECO:0000313" key="3">
    <source>
        <dbReference type="EMBL" id="MFB5268013.1"/>
    </source>
</evidence>
<accession>A0ABV5AUY7</accession>
<comment type="caution">
    <text evidence="3">The sequence shown here is derived from an EMBL/GenBank/DDBJ whole genome shotgun (WGS) entry which is preliminary data.</text>
</comment>
<dbReference type="Pfam" id="PF08486">
    <property type="entry name" value="SpoIID"/>
    <property type="match status" value="1"/>
</dbReference>
<protein>
    <submittedName>
        <fullName evidence="3">SpoIID/LytB domain-containing protein</fullName>
    </submittedName>
</protein>